<keyword evidence="8" id="KW-1185">Reference proteome</keyword>
<reference evidence="5 8" key="3">
    <citation type="journal article" date="2017" name="Nat. Microbiol.">
        <title>Natural product diversity associated with the nematode symbionts Photorhabdus and Xenorhabdus.</title>
        <authorList>
            <person name="Tobias N.J."/>
            <person name="Wolff H."/>
            <person name="Djahanschiri B."/>
            <person name="Grundmann F."/>
            <person name="Kronenwerth M."/>
            <person name="Shi Y.M."/>
            <person name="Simonyi S."/>
            <person name="Grun P."/>
            <person name="Shapiro-Ilan D."/>
            <person name="Pidot S.J."/>
            <person name="Stinear T.P."/>
            <person name="Ebersberger I."/>
            <person name="Bode H.B."/>
        </authorList>
    </citation>
    <scope>NUCLEOTIDE SEQUENCE [LARGE SCALE GENOMIC DNA]</scope>
    <source>
        <strain evidence="5 8">DSM 17908</strain>
    </source>
</reference>
<dbReference type="InterPro" id="IPR004843">
    <property type="entry name" value="Calcineurin-like_PHP"/>
</dbReference>
<evidence type="ECO:0000256" key="1">
    <source>
        <dbReference type="ARBA" id="ARBA00022729"/>
    </source>
</evidence>
<dbReference type="PANTHER" id="PTHR45867">
    <property type="entry name" value="PURPLE ACID PHOSPHATASE"/>
    <property type="match status" value="1"/>
</dbReference>
<dbReference type="EMBL" id="NITY01000017">
    <property type="protein sequence ID" value="PHM38149.1"/>
    <property type="molecule type" value="Genomic_DNA"/>
</dbReference>
<dbReference type="PROSITE" id="PS51257">
    <property type="entry name" value="PROKAR_LIPOPROTEIN"/>
    <property type="match status" value="1"/>
</dbReference>
<reference evidence="6" key="1">
    <citation type="submission" date="2016-10" db="EMBL/GenBank/DDBJ databases">
        <authorList>
            <person name="de Groot N.N."/>
        </authorList>
    </citation>
    <scope>NUCLEOTIDE SEQUENCE [LARGE SCALE GENOMIC DNA]</scope>
    <source>
        <strain evidence="6">DSM 17908</strain>
    </source>
</reference>
<keyword evidence="5" id="KW-0378">Hydrolase</keyword>
<dbReference type="Pfam" id="PF16656">
    <property type="entry name" value="Pur_ac_phosph_N"/>
    <property type="match status" value="1"/>
</dbReference>
<dbReference type="InterPro" id="IPR008963">
    <property type="entry name" value="Purple_acid_Pase-like_N"/>
</dbReference>
<evidence type="ECO:0000259" key="4">
    <source>
        <dbReference type="Pfam" id="PF16656"/>
    </source>
</evidence>
<evidence type="ECO:0000259" key="3">
    <source>
        <dbReference type="Pfam" id="PF00149"/>
    </source>
</evidence>
<dbReference type="GO" id="GO:0004035">
    <property type="term" value="F:alkaline phosphatase activity"/>
    <property type="evidence" value="ECO:0007669"/>
    <property type="project" value="UniProtKB-EC"/>
</dbReference>
<evidence type="ECO:0000313" key="8">
    <source>
        <dbReference type="Proteomes" id="UP000224607"/>
    </source>
</evidence>
<sequence>MKLTLKKINCILTTSLIACSLFGFSHAQSNITNNPLTSNATLHRADNIHKIETIIGTIDKPNVAPIYKNNKPNRITSTLKKQTDTERSFRWFTSDVVKSPVVMIDTHPDMKNATAYPAETATVESHYLERDKDGFFIYKVIDDKNNVVRYFTDAGITDIKWEPKKEVKNKNEKVAIDIIPVKEVIYSADINGLSPETVYYYQVGDKNGELSQIGQFKTSSSPQKPFSFIQYTDTQNAYWNEHIRNEAQFGADTIQQAQEKAPDAEFVIHTGDIVEIGEVEDEWVDLMSQSQNSLLKMSFVPVSGNHDEYGLNTTDLYLNKFNDHFNVDSAGKIDGGSYYSFDYNNAHFIVLNTNDYKNEKKKSLSKEQLKWLENDVKQARKKGAEWVILSYHKPLFSKSYHSLQDEDVQNVREDFMKLIDQLDIDLALQGHDHVFSRTKSLKYADKVDSFVNAKIDNAQFTYDENNYKKLISPSGTTFVIPNTGGTKAYDAIFNKPLTHIHEMRPKLNWLTQEQLEHYNNLFEVGYQPQNSERFKTKHENYRDSSVQNFAVYTIDNNQLTGEIYQVTGDLSKGEKRSVELIDKFYIEK</sequence>
<protein>
    <submittedName>
        <fullName evidence="5">Alkaline phosphatase</fullName>
        <ecNumber evidence="5">3.1.3.1</ecNumber>
    </submittedName>
    <submittedName>
        <fullName evidence="6">Purple acid Phosphatase, N-terminal domain</fullName>
    </submittedName>
</protein>
<organism evidence="6 7">
    <name type="scientific">Xenorhabdus mauleonii</name>
    <dbReference type="NCBI Taxonomy" id="351675"/>
    <lineage>
        <taxon>Bacteria</taxon>
        <taxon>Pseudomonadati</taxon>
        <taxon>Pseudomonadota</taxon>
        <taxon>Gammaproteobacteria</taxon>
        <taxon>Enterobacterales</taxon>
        <taxon>Morganellaceae</taxon>
        <taxon>Xenorhabdus</taxon>
    </lineage>
</organism>
<dbReference type="GO" id="GO:0003993">
    <property type="term" value="F:acid phosphatase activity"/>
    <property type="evidence" value="ECO:0007669"/>
    <property type="project" value="InterPro"/>
</dbReference>
<dbReference type="Proteomes" id="UP000198919">
    <property type="component" value="Unassembled WGS sequence"/>
</dbReference>
<dbReference type="STRING" id="351675.SAMN05421680_12920"/>
<evidence type="ECO:0000313" key="6">
    <source>
        <dbReference type="EMBL" id="SFK10567.1"/>
    </source>
</evidence>
<feature type="domain" description="Purple acid phosphatase N-terminal" evidence="4">
    <location>
        <begin position="72"/>
        <end position="218"/>
    </location>
</feature>
<dbReference type="Pfam" id="PF00149">
    <property type="entry name" value="Metallophos"/>
    <property type="match status" value="1"/>
</dbReference>
<dbReference type="OrthoDB" id="9804511at2"/>
<dbReference type="SUPFAM" id="SSF56300">
    <property type="entry name" value="Metallo-dependent phosphatases"/>
    <property type="match status" value="1"/>
</dbReference>
<dbReference type="SUPFAM" id="SSF49363">
    <property type="entry name" value="Purple acid phosphatase, N-terminal domain"/>
    <property type="match status" value="1"/>
</dbReference>
<name>A0A1I3WUM4_9GAMM</name>
<dbReference type="InterPro" id="IPR029052">
    <property type="entry name" value="Metallo-depent_PP-like"/>
</dbReference>
<reference evidence="7" key="2">
    <citation type="submission" date="2016-10" db="EMBL/GenBank/DDBJ databases">
        <authorList>
            <person name="Varghese N."/>
            <person name="Submissions S."/>
        </authorList>
    </citation>
    <scope>NUCLEOTIDE SEQUENCE [LARGE SCALE GENOMIC DNA]</scope>
    <source>
        <strain evidence="7">DSM 17908</strain>
    </source>
</reference>
<dbReference type="Proteomes" id="UP000224607">
    <property type="component" value="Unassembled WGS sequence"/>
</dbReference>
<dbReference type="EMBL" id="FORG01000029">
    <property type="protein sequence ID" value="SFK10567.1"/>
    <property type="molecule type" value="Genomic_DNA"/>
</dbReference>
<feature type="chain" id="PRO_5011589661" evidence="2">
    <location>
        <begin position="28"/>
        <end position="588"/>
    </location>
</feature>
<feature type="signal peptide" evidence="2">
    <location>
        <begin position="1"/>
        <end position="27"/>
    </location>
</feature>
<dbReference type="GO" id="GO:0046872">
    <property type="term" value="F:metal ion binding"/>
    <property type="evidence" value="ECO:0007669"/>
    <property type="project" value="InterPro"/>
</dbReference>
<dbReference type="InterPro" id="IPR015914">
    <property type="entry name" value="PAPs_N"/>
</dbReference>
<evidence type="ECO:0000256" key="2">
    <source>
        <dbReference type="SAM" id="SignalP"/>
    </source>
</evidence>
<dbReference type="RefSeq" id="WP_092513856.1">
    <property type="nucleotide sequence ID" value="NZ_CAWNQB010000009.1"/>
</dbReference>
<feature type="domain" description="Calcineurin-like phosphoesterase" evidence="3">
    <location>
        <begin position="231"/>
        <end position="434"/>
    </location>
</feature>
<gene>
    <name evidence="5" type="primary">phoA</name>
    <name evidence="6" type="ORF">SAMN05421680_12920</name>
    <name evidence="5" type="ORF">Xmau_03534</name>
</gene>
<evidence type="ECO:0000313" key="5">
    <source>
        <dbReference type="EMBL" id="PHM38149.1"/>
    </source>
</evidence>
<evidence type="ECO:0000313" key="7">
    <source>
        <dbReference type="Proteomes" id="UP000198919"/>
    </source>
</evidence>
<keyword evidence="1 2" id="KW-0732">Signal</keyword>
<dbReference type="Gene3D" id="3.60.21.10">
    <property type="match status" value="1"/>
</dbReference>
<accession>A0A1I3WUM4</accession>
<dbReference type="AlphaFoldDB" id="A0A1I3WUM4"/>
<dbReference type="Gene3D" id="2.60.40.380">
    <property type="entry name" value="Purple acid phosphatase-like, N-terminal"/>
    <property type="match status" value="1"/>
</dbReference>
<proteinExistence type="predicted"/>
<dbReference type="PANTHER" id="PTHR45867:SF3">
    <property type="entry name" value="ACID PHOSPHATASE TYPE 7"/>
    <property type="match status" value="1"/>
</dbReference>
<dbReference type="EC" id="3.1.3.1" evidence="5"/>